<dbReference type="InterPro" id="IPR001293">
    <property type="entry name" value="Znf_TRAF"/>
</dbReference>
<protein>
    <submittedName>
        <fullName evidence="9">Uncharacterized protein</fullName>
    </submittedName>
</protein>
<dbReference type="SUPFAM" id="SSF57850">
    <property type="entry name" value="RING/U-box"/>
    <property type="match status" value="1"/>
</dbReference>
<evidence type="ECO:0000259" key="7">
    <source>
        <dbReference type="PROSITE" id="PS50089"/>
    </source>
</evidence>
<proteinExistence type="predicted"/>
<feature type="domain" description="RING-type" evidence="7">
    <location>
        <begin position="18"/>
        <end position="58"/>
    </location>
</feature>
<gene>
    <name evidence="9" type="ORF">LCOR_00394.1</name>
</gene>
<sequence>MGIKNIDLLDEPFPDLFCGVCQDILEDPVQVHCPEDHIFCSNCINNYTKQQATCPVCQIPVDPSKFQSSKFVQRQIGRLRIRCPYHQSGCTWQGFFSDDHPRQCAFEPAECPNANRGCKERVQRTEIDQHRARCPFELLTCPNLMPLCEPYLRKDKDIHEKNCRSYPCHYGLSGCPFVGTLVEVNAHCEIYCGKLHQRLKELEDECARLKKIVSNYEHGSEMQASKQSASALDDMDLLQQVLNNDDYLNLLNATPDSKSVDQHPMPATAPISGLQPTPNNMSDLMDLSDCLTPAPINPSGTPSLATIPKRAPNGKIIRYSKNARLAQSARRMARQQQAQGLQELSPFDALLEELDIRSPSSMHALSPPPTSTAAAASLTNNHQFTQSTTSSSQANNPFSFKNLDDVSKFLADFPEPVPSEDDTRSKESTSRYPPSPSSKQLSSQTRKSGTERKKASISTSVRSPKAVTSPSPSNHTSPSPAGSAAPKRNMFVLASSYLTNYGNNSNSNNNNTSSSSSNSNNRSTSNNA</sequence>
<evidence type="ECO:0000313" key="9">
    <source>
        <dbReference type="EMBL" id="CDH48618.1"/>
    </source>
</evidence>
<name>A0A068REP4_9FUNG</name>
<dbReference type="InterPro" id="IPR018957">
    <property type="entry name" value="Znf_C3HC4_RING-type"/>
</dbReference>
<feature type="zinc finger region" description="TRAF-type" evidence="4">
    <location>
        <begin position="100"/>
        <end position="148"/>
    </location>
</feature>
<keyword evidence="5" id="KW-0175">Coiled coil</keyword>
<evidence type="ECO:0000313" key="10">
    <source>
        <dbReference type="Proteomes" id="UP000027586"/>
    </source>
</evidence>
<feature type="compositionally biased region" description="Low complexity" evidence="6">
    <location>
        <begin position="468"/>
        <end position="480"/>
    </location>
</feature>
<dbReference type="PROSITE" id="PS50089">
    <property type="entry name" value="ZF_RING_2"/>
    <property type="match status" value="1"/>
</dbReference>
<evidence type="ECO:0000256" key="5">
    <source>
        <dbReference type="SAM" id="Coils"/>
    </source>
</evidence>
<dbReference type="Gene3D" id="3.30.40.10">
    <property type="entry name" value="Zinc/RING finger domain, C3HC4 (zinc finger)"/>
    <property type="match status" value="2"/>
</dbReference>
<evidence type="ECO:0000256" key="6">
    <source>
        <dbReference type="SAM" id="MobiDB-lite"/>
    </source>
</evidence>
<organism evidence="9 10">
    <name type="scientific">Lichtheimia corymbifera JMRC:FSU:9682</name>
    <dbReference type="NCBI Taxonomy" id="1263082"/>
    <lineage>
        <taxon>Eukaryota</taxon>
        <taxon>Fungi</taxon>
        <taxon>Fungi incertae sedis</taxon>
        <taxon>Mucoromycota</taxon>
        <taxon>Mucoromycotina</taxon>
        <taxon>Mucoromycetes</taxon>
        <taxon>Mucorales</taxon>
        <taxon>Lichtheimiaceae</taxon>
        <taxon>Lichtheimia</taxon>
    </lineage>
</organism>
<feature type="region of interest" description="Disordered" evidence="6">
    <location>
        <begin position="411"/>
        <end position="528"/>
    </location>
</feature>
<dbReference type="OrthoDB" id="9049620at2759"/>
<reference evidence="9" key="1">
    <citation type="submission" date="2013-08" db="EMBL/GenBank/DDBJ databases">
        <title>Gene expansion shapes genome architecture in the human pathogen Lichtheimia corymbifera: an evolutionary genomics analysis in the ancient terrestrial Mucorales (Mucoromycotina).</title>
        <authorList>
            <person name="Schwartze V.U."/>
            <person name="Winter S."/>
            <person name="Shelest E."/>
            <person name="Marcet-Houben M."/>
            <person name="Horn F."/>
            <person name="Wehner S."/>
            <person name="Hoffmann K."/>
            <person name="Riege K."/>
            <person name="Sammeth M."/>
            <person name="Nowrousian M."/>
            <person name="Valiante V."/>
            <person name="Linde J."/>
            <person name="Jacobsen I.D."/>
            <person name="Marz M."/>
            <person name="Brakhage A.A."/>
            <person name="Gabaldon T."/>
            <person name="Bocker S."/>
            <person name="Voigt K."/>
        </authorList>
    </citation>
    <scope>NUCLEOTIDE SEQUENCE [LARGE SCALE GENOMIC DNA]</scope>
    <source>
        <strain evidence="9">FSU 9682</strain>
    </source>
</reference>
<feature type="coiled-coil region" evidence="5">
    <location>
        <begin position="192"/>
        <end position="219"/>
    </location>
</feature>
<dbReference type="InterPro" id="IPR013083">
    <property type="entry name" value="Znf_RING/FYVE/PHD"/>
</dbReference>
<dbReference type="PANTHER" id="PTHR10131">
    <property type="entry name" value="TNF RECEPTOR ASSOCIATED FACTOR"/>
    <property type="match status" value="1"/>
</dbReference>
<comment type="caution">
    <text evidence="9">The sequence shown here is derived from an EMBL/GenBank/DDBJ whole genome shotgun (WGS) entry which is preliminary data.</text>
</comment>
<evidence type="ECO:0000256" key="2">
    <source>
        <dbReference type="ARBA" id="ARBA00022771"/>
    </source>
</evidence>
<dbReference type="STRING" id="1263082.A0A068REP4"/>
<dbReference type="Proteomes" id="UP000027586">
    <property type="component" value="Unassembled WGS sequence"/>
</dbReference>
<evidence type="ECO:0000256" key="4">
    <source>
        <dbReference type="PROSITE-ProRule" id="PRU00207"/>
    </source>
</evidence>
<dbReference type="GO" id="GO:0008270">
    <property type="term" value="F:zinc ion binding"/>
    <property type="evidence" value="ECO:0007669"/>
    <property type="project" value="UniProtKB-KW"/>
</dbReference>
<dbReference type="AlphaFoldDB" id="A0A068REP4"/>
<keyword evidence="2 4" id="KW-0863">Zinc-finger</keyword>
<keyword evidence="3 4" id="KW-0862">Zinc</keyword>
<keyword evidence="1 4" id="KW-0479">Metal-binding</keyword>
<dbReference type="EMBL" id="CBTN010000001">
    <property type="protein sequence ID" value="CDH48618.1"/>
    <property type="molecule type" value="Genomic_DNA"/>
</dbReference>
<evidence type="ECO:0000256" key="1">
    <source>
        <dbReference type="ARBA" id="ARBA00022723"/>
    </source>
</evidence>
<dbReference type="SUPFAM" id="SSF49599">
    <property type="entry name" value="TRAF domain-like"/>
    <property type="match status" value="1"/>
</dbReference>
<dbReference type="Pfam" id="PF00097">
    <property type="entry name" value="zf-C3HC4"/>
    <property type="match status" value="1"/>
</dbReference>
<feature type="compositionally biased region" description="Low complexity" evidence="6">
    <location>
        <begin position="503"/>
        <end position="528"/>
    </location>
</feature>
<dbReference type="PROSITE" id="PS50145">
    <property type="entry name" value="ZF_TRAF"/>
    <property type="match status" value="1"/>
</dbReference>
<keyword evidence="10" id="KW-1185">Reference proteome</keyword>
<evidence type="ECO:0000256" key="3">
    <source>
        <dbReference type="ARBA" id="ARBA00022833"/>
    </source>
</evidence>
<dbReference type="PANTHER" id="PTHR10131:SF94">
    <property type="entry name" value="TNF RECEPTOR-ASSOCIATED FACTOR 4"/>
    <property type="match status" value="1"/>
</dbReference>
<dbReference type="InterPro" id="IPR001841">
    <property type="entry name" value="Znf_RING"/>
</dbReference>
<accession>A0A068REP4</accession>
<feature type="domain" description="TRAF-type" evidence="8">
    <location>
        <begin position="100"/>
        <end position="148"/>
    </location>
</feature>
<evidence type="ECO:0000259" key="8">
    <source>
        <dbReference type="PROSITE" id="PS50145"/>
    </source>
</evidence>
<dbReference type="VEuPathDB" id="FungiDB:LCOR_00394.1"/>